<dbReference type="InterPro" id="IPR036875">
    <property type="entry name" value="Znf_CCHC_sf"/>
</dbReference>
<dbReference type="PROSITE" id="PS50158">
    <property type="entry name" value="ZF_CCHC"/>
    <property type="match status" value="1"/>
</dbReference>
<dbReference type="Proteomes" id="UP000324897">
    <property type="component" value="Chromosome 2"/>
</dbReference>
<evidence type="ECO:0000259" key="3">
    <source>
        <dbReference type="PROSITE" id="PS50158"/>
    </source>
</evidence>
<dbReference type="OrthoDB" id="696643at2759"/>
<feature type="compositionally biased region" description="Polar residues" evidence="2">
    <location>
        <begin position="743"/>
        <end position="760"/>
    </location>
</feature>
<sequence>MSSSSSQPPALPGLDFQPGLDLQAAIWRELKLPVNHSEGNDRRQFFLLASFGRCKFRLNEDSVGVILQSCLGGNARDFKPTQIGDRVFQFVVSSKSVGFHIYNLKFYQCALFKVFFNLWSDGGPRSESEVERWEKEQESEWIHVINKKKQKQMEKRTFVDVVRRPRPNPLTGANKVQIKQSSIPVSRAFQRINSMLPQSQAQTKSVFDRIQFPKVSVFDRIQFPDKEQAKNTETHVGQRSQIPQHEKEGSDFQNLRNPGPSMNIGKQGQVGPKPPVQFCTRCLRDNHTRPNCRSRIKCYNCERWGHIVSQCKQSKSHPRNTNQSLPQAYRGQQRQVKVYRKKETQTSRTEVNGTRDLVQRDEARVNVTNDSSTSELCLDLHLAANNPGKPRKVAILQSAAATIESPLPQPETSEATMAYNHIDPDPFMPWGFARTVVPARHPMVRVVGPKPPLRNEDMAIVAIDPMPLHAVQFANIRDVLGEFFHDRMRVRVIDIQPCPFAQAYVRFDRFSDRDRLIDMSPIPFDDVDVYIAPHDRGPNHRGVDFNHECWLLLIGFPLDYWTRQHIETAIASFGRLQAWEEDRSNISRVLIKARVIDLPSVPKWIVISQGDNFRGDTWTVQCEIVHRTMLGNGPQDEDPAPAIEDNVDLLEYDFFGFGQMEPGFVFGNPIPEQVNEDEGPAMDGWGMWPDDQPDAAPAAHNDAQNIDLNAPVIADNGAPVLEQIIPEPDIPEQIHEPAPQMNLDFSSGSDDSQRSENSVDGNLIVPLPAPGVVLALNAQPVEQINQEYAIPDLNEDVDANMVQPVDDGPDLNQHVDNQLLVQEVGNGPILNQPDGIDHALNQPADVQLPDLNMEDNMQVEQGFMHQNPVLPDMNLEDLIGEEMAVPNEPVEGNMQDAPQGQVIINQNIQLGFVHIENEPTADPVFEAFTNSQGAKTYLSADSIRLWARHFSPNGSKDPLVDIPDEWAWFFTNILLSPTHFSWAKTFLTSKAWEYFQGQSLNNAMTFCLLKKCPVSDGPKCSYIEDITEESDMDSDMGEHTPEKSTIPALGCSVSTSALHRNRKRQRQPPVVETDVKRSDRLKGQNKGYRRNICPHKDCHACSGAPPTLTESVIKNLGTAFCNMKPEALSTAALHKKKTKKVVIKKITKKQPTKDEDKKSPNGRKPSKKHGN</sequence>
<dbReference type="Gramene" id="TVU24497">
    <property type="protein sequence ID" value="TVU24497"/>
    <property type="gene ID" value="EJB05_26939"/>
</dbReference>
<feature type="compositionally biased region" description="Basic and acidic residues" evidence="2">
    <location>
        <begin position="1073"/>
        <end position="1082"/>
    </location>
</feature>
<feature type="region of interest" description="Disordered" evidence="2">
    <location>
        <begin position="1135"/>
        <end position="1171"/>
    </location>
</feature>
<organism evidence="4 5">
    <name type="scientific">Eragrostis curvula</name>
    <name type="common">weeping love grass</name>
    <dbReference type="NCBI Taxonomy" id="38414"/>
    <lineage>
        <taxon>Eukaryota</taxon>
        <taxon>Viridiplantae</taxon>
        <taxon>Streptophyta</taxon>
        <taxon>Embryophyta</taxon>
        <taxon>Tracheophyta</taxon>
        <taxon>Spermatophyta</taxon>
        <taxon>Magnoliopsida</taxon>
        <taxon>Liliopsida</taxon>
        <taxon>Poales</taxon>
        <taxon>Poaceae</taxon>
        <taxon>PACMAD clade</taxon>
        <taxon>Chloridoideae</taxon>
        <taxon>Eragrostideae</taxon>
        <taxon>Eragrostidinae</taxon>
        <taxon>Eragrostis</taxon>
    </lineage>
</organism>
<keyword evidence="5" id="KW-1185">Reference proteome</keyword>
<dbReference type="InterPro" id="IPR001878">
    <property type="entry name" value="Znf_CCHC"/>
</dbReference>
<dbReference type="EMBL" id="RWGY01000013">
    <property type="protein sequence ID" value="TVU24497.1"/>
    <property type="molecule type" value="Genomic_DNA"/>
</dbReference>
<feature type="compositionally biased region" description="Polar residues" evidence="2">
    <location>
        <begin position="319"/>
        <end position="333"/>
    </location>
</feature>
<keyword evidence="1" id="KW-0479">Metal-binding</keyword>
<feature type="domain" description="CCHC-type" evidence="3">
    <location>
        <begin position="297"/>
        <end position="313"/>
    </location>
</feature>
<accession>A0A5J9UMN8</accession>
<dbReference type="SMART" id="SM00343">
    <property type="entry name" value="ZnF_C2HC"/>
    <property type="match status" value="2"/>
</dbReference>
<feature type="region of interest" description="Disordered" evidence="2">
    <location>
        <begin position="313"/>
        <end position="333"/>
    </location>
</feature>
<dbReference type="Gene3D" id="4.10.60.10">
    <property type="entry name" value="Zinc finger, CCHC-type"/>
    <property type="match status" value="1"/>
</dbReference>
<dbReference type="SUPFAM" id="SSF57756">
    <property type="entry name" value="Retrovirus zinc finger-like domains"/>
    <property type="match status" value="1"/>
</dbReference>
<feature type="compositionally biased region" description="Polar residues" evidence="2">
    <location>
        <begin position="234"/>
        <end position="243"/>
    </location>
</feature>
<feature type="compositionally biased region" description="Basic residues" evidence="2">
    <location>
        <begin position="1160"/>
        <end position="1171"/>
    </location>
</feature>
<keyword evidence="1" id="KW-0862">Zinc</keyword>
<feature type="region of interest" description="Disordered" evidence="2">
    <location>
        <begin position="1057"/>
        <end position="1086"/>
    </location>
</feature>
<dbReference type="Pfam" id="PF24530">
    <property type="entry name" value="DUF7597"/>
    <property type="match status" value="1"/>
</dbReference>
<evidence type="ECO:0000256" key="2">
    <source>
        <dbReference type="SAM" id="MobiDB-lite"/>
    </source>
</evidence>
<protein>
    <recommendedName>
        <fullName evidence="3">CCHC-type domain-containing protein</fullName>
    </recommendedName>
</protein>
<feature type="compositionally biased region" description="Basic and acidic residues" evidence="2">
    <location>
        <begin position="224"/>
        <end position="233"/>
    </location>
</feature>
<name>A0A5J9UMN8_9POAL</name>
<feature type="non-terminal residue" evidence="4">
    <location>
        <position position="1"/>
    </location>
</feature>
<feature type="region of interest" description="Disordered" evidence="2">
    <location>
        <begin position="224"/>
        <end position="272"/>
    </location>
</feature>
<gene>
    <name evidence="4" type="ORF">EJB05_26939</name>
</gene>
<dbReference type="PANTHER" id="PTHR33075">
    <property type="entry name" value="OS02G0499800 PROTEIN"/>
    <property type="match status" value="1"/>
</dbReference>
<evidence type="ECO:0000256" key="1">
    <source>
        <dbReference type="PROSITE-ProRule" id="PRU00047"/>
    </source>
</evidence>
<evidence type="ECO:0000313" key="5">
    <source>
        <dbReference type="Proteomes" id="UP000324897"/>
    </source>
</evidence>
<feature type="compositionally biased region" description="Basic residues" evidence="2">
    <location>
        <begin position="1135"/>
        <end position="1150"/>
    </location>
</feature>
<dbReference type="PANTHER" id="PTHR33075:SF7">
    <property type="entry name" value="OS02G0303350 PROTEIN"/>
    <property type="match status" value="1"/>
</dbReference>
<feature type="region of interest" description="Disordered" evidence="2">
    <location>
        <begin position="732"/>
        <end position="761"/>
    </location>
</feature>
<dbReference type="GO" id="GO:0008270">
    <property type="term" value="F:zinc ion binding"/>
    <property type="evidence" value="ECO:0007669"/>
    <property type="project" value="UniProtKB-KW"/>
</dbReference>
<proteinExistence type="predicted"/>
<dbReference type="InterPro" id="IPR056018">
    <property type="entry name" value="DUF7597"/>
</dbReference>
<evidence type="ECO:0000313" key="4">
    <source>
        <dbReference type="EMBL" id="TVU24497.1"/>
    </source>
</evidence>
<dbReference type="GO" id="GO:0003676">
    <property type="term" value="F:nucleic acid binding"/>
    <property type="evidence" value="ECO:0007669"/>
    <property type="project" value="InterPro"/>
</dbReference>
<reference evidence="4 5" key="1">
    <citation type="journal article" date="2019" name="Sci. Rep.">
        <title>A high-quality genome of Eragrostis curvula grass provides insights into Poaceae evolution and supports new strategies to enhance forage quality.</title>
        <authorList>
            <person name="Carballo J."/>
            <person name="Santos B.A.C.M."/>
            <person name="Zappacosta D."/>
            <person name="Garbus I."/>
            <person name="Selva J.P."/>
            <person name="Gallo C.A."/>
            <person name="Diaz A."/>
            <person name="Albertini E."/>
            <person name="Caccamo M."/>
            <person name="Echenique V."/>
        </authorList>
    </citation>
    <scope>NUCLEOTIDE SEQUENCE [LARGE SCALE GENOMIC DNA]</scope>
    <source>
        <strain evidence="5">cv. Victoria</strain>
        <tissue evidence="4">Leaf</tissue>
    </source>
</reference>
<keyword evidence="1" id="KW-0863">Zinc-finger</keyword>
<dbReference type="AlphaFoldDB" id="A0A5J9UMN8"/>
<comment type="caution">
    <text evidence="4">The sequence shown here is derived from an EMBL/GenBank/DDBJ whole genome shotgun (WGS) entry which is preliminary data.</text>
</comment>